<accession>A0A9W7KS08</accession>
<proteinExistence type="predicted"/>
<organism evidence="2 3">
    <name type="scientific">Triparma laevis f. longispina</name>
    <dbReference type="NCBI Taxonomy" id="1714387"/>
    <lineage>
        <taxon>Eukaryota</taxon>
        <taxon>Sar</taxon>
        <taxon>Stramenopiles</taxon>
        <taxon>Ochrophyta</taxon>
        <taxon>Bolidophyceae</taxon>
        <taxon>Parmales</taxon>
        <taxon>Triparmaceae</taxon>
        <taxon>Triparma</taxon>
    </lineage>
</organism>
<keyword evidence="3" id="KW-1185">Reference proteome</keyword>
<gene>
    <name evidence="2" type="ORF">TrLO_g1302</name>
</gene>
<comment type="caution">
    <text evidence="2">The sequence shown here is derived from an EMBL/GenBank/DDBJ whole genome shotgun (WGS) entry which is preliminary data.</text>
</comment>
<feature type="region of interest" description="Disordered" evidence="1">
    <location>
        <begin position="30"/>
        <end position="54"/>
    </location>
</feature>
<dbReference type="EMBL" id="BRXW01000138">
    <property type="protein sequence ID" value="GMI09557.1"/>
    <property type="molecule type" value="Genomic_DNA"/>
</dbReference>
<evidence type="ECO:0000313" key="2">
    <source>
        <dbReference type="EMBL" id="GMI09557.1"/>
    </source>
</evidence>
<evidence type="ECO:0000313" key="3">
    <source>
        <dbReference type="Proteomes" id="UP001165122"/>
    </source>
</evidence>
<evidence type="ECO:0000256" key="1">
    <source>
        <dbReference type="SAM" id="MobiDB-lite"/>
    </source>
</evidence>
<dbReference type="AlphaFoldDB" id="A0A9W7KS08"/>
<protein>
    <submittedName>
        <fullName evidence="2">Uncharacterized protein</fullName>
    </submittedName>
</protein>
<name>A0A9W7KS08_9STRA</name>
<reference evidence="3" key="1">
    <citation type="journal article" date="2023" name="Commun. Biol.">
        <title>Genome analysis of Parmales, the sister group of diatoms, reveals the evolutionary specialization of diatoms from phago-mixotrophs to photoautotrophs.</title>
        <authorList>
            <person name="Ban H."/>
            <person name="Sato S."/>
            <person name="Yoshikawa S."/>
            <person name="Yamada K."/>
            <person name="Nakamura Y."/>
            <person name="Ichinomiya M."/>
            <person name="Sato N."/>
            <person name="Blanc-Mathieu R."/>
            <person name="Endo H."/>
            <person name="Kuwata A."/>
            <person name="Ogata H."/>
        </authorList>
    </citation>
    <scope>NUCLEOTIDE SEQUENCE [LARGE SCALE GENOMIC DNA]</scope>
    <source>
        <strain evidence="3">NIES 3700</strain>
    </source>
</reference>
<dbReference type="Proteomes" id="UP001165122">
    <property type="component" value="Unassembled WGS sequence"/>
</dbReference>
<sequence length="133" mass="15099">MEPLFEEKKGSEPSRKFELADSKVQVNAVGGKGWGSSAPLKRTRRGWVASRRSSSDTNKCRAAMSVDIMIVHLRTRWHSNEDAQGGRCKNLIDRLINPKKNNKVAPEGVKKGNYIDVEEFKREMKRCVPKLNM</sequence>